<gene>
    <name evidence="2" type="ORF">AB1300_10435</name>
</gene>
<evidence type="ECO:0000256" key="1">
    <source>
        <dbReference type="SAM" id="Phobius"/>
    </source>
</evidence>
<evidence type="ECO:0000313" key="2">
    <source>
        <dbReference type="EMBL" id="MEX3745552.1"/>
    </source>
</evidence>
<feature type="transmembrane region" description="Helical" evidence="1">
    <location>
        <begin position="110"/>
        <end position="131"/>
    </location>
</feature>
<dbReference type="RefSeq" id="WP_368636426.1">
    <property type="nucleotide sequence ID" value="NZ_JBFRHK010000005.1"/>
</dbReference>
<feature type="transmembrane region" description="Helical" evidence="1">
    <location>
        <begin position="6"/>
        <end position="23"/>
    </location>
</feature>
<feature type="transmembrane region" description="Helical" evidence="1">
    <location>
        <begin position="35"/>
        <end position="60"/>
    </location>
</feature>
<keyword evidence="3" id="KW-1185">Reference proteome</keyword>
<organism evidence="2 3">
    <name type="scientific">Lysinibacillus xylanilyticus</name>
    <dbReference type="NCBI Taxonomy" id="582475"/>
    <lineage>
        <taxon>Bacteria</taxon>
        <taxon>Bacillati</taxon>
        <taxon>Bacillota</taxon>
        <taxon>Bacilli</taxon>
        <taxon>Bacillales</taxon>
        <taxon>Bacillaceae</taxon>
        <taxon>Lysinibacillus</taxon>
    </lineage>
</organism>
<evidence type="ECO:0000313" key="3">
    <source>
        <dbReference type="Proteomes" id="UP001558534"/>
    </source>
</evidence>
<name>A0ABV3VXB3_9BACI</name>
<feature type="transmembrane region" description="Helical" evidence="1">
    <location>
        <begin position="80"/>
        <end position="98"/>
    </location>
</feature>
<sequence>MKILIFLSVIFILSFLLLFWFVRHENEKEENKDSILALTVIAILFSVIITFVFAFILFLIMGSTSVIDTIFSLNINTNQLIVIGISFLIYWLTIDNIFEKFFEYLFGENINATLSLALSRVASFYIIGIIIKLNEGINMTISIGVSLIFLTIDVLYFSKNKKS</sequence>
<keyword evidence="1" id="KW-0472">Membrane</keyword>
<feature type="transmembrane region" description="Helical" evidence="1">
    <location>
        <begin position="137"/>
        <end position="157"/>
    </location>
</feature>
<dbReference type="Proteomes" id="UP001558534">
    <property type="component" value="Unassembled WGS sequence"/>
</dbReference>
<reference evidence="2 3" key="1">
    <citation type="submission" date="2024-07" db="EMBL/GenBank/DDBJ databases">
        <title>Characterization of a bacterium isolated from hydrolysated instant sea cucumber by whole-genome sequencing and metabolomics.</title>
        <authorList>
            <person name="Luo X."/>
            <person name="Zhang Z."/>
            <person name="Zheng Z."/>
            <person name="Zhang W."/>
            <person name="Ming T."/>
            <person name="Jiao L."/>
            <person name="Su X."/>
            <person name="Kong F."/>
            <person name="Xu J."/>
        </authorList>
    </citation>
    <scope>NUCLEOTIDE SEQUENCE [LARGE SCALE GENOMIC DNA]</scope>
    <source>
        <strain evidence="2 3">XL-2024</strain>
    </source>
</reference>
<accession>A0ABV3VXB3</accession>
<protein>
    <submittedName>
        <fullName evidence="2">Uncharacterized protein</fullName>
    </submittedName>
</protein>
<comment type="caution">
    <text evidence="2">The sequence shown here is derived from an EMBL/GenBank/DDBJ whole genome shotgun (WGS) entry which is preliminary data.</text>
</comment>
<keyword evidence="1" id="KW-0812">Transmembrane</keyword>
<keyword evidence="1" id="KW-1133">Transmembrane helix</keyword>
<proteinExistence type="predicted"/>
<dbReference type="EMBL" id="JBFRHK010000005">
    <property type="protein sequence ID" value="MEX3745552.1"/>
    <property type="molecule type" value="Genomic_DNA"/>
</dbReference>